<feature type="transmembrane region" description="Helical" evidence="1">
    <location>
        <begin position="102"/>
        <end position="123"/>
    </location>
</feature>
<dbReference type="PROSITE" id="PS50965">
    <property type="entry name" value="NERD"/>
    <property type="match status" value="1"/>
</dbReference>
<accession>A0A4R8IJW7</accession>
<keyword evidence="6" id="KW-1185">Reference proteome</keyword>
<sequence>MKKVIVFFLLTFSLVPFDASENIDDSIKQHYKTSANLNVRKGAGKKHPIIFTLKKDDEVKLISKRDNWSEIKYAEKSGFVSSKYLIPIKISSDETFPSGKSIFFFILKIVFAFILLIITFNIYQRISITNSKKKDRNLLQTVTDLDRGTWSERDLVLKLLKYGISEQNIFHDLFIRTHKGNFSQIDLVVTTEVGLFVFEVKDYSGWIYGDGNKTKWTKVLAYGKQKYYFYNPILQNNKHIENLKNQLINFSNIPYFSIVVFYGNCELKDISFVPEGTFITKVERVFEVINLILNNNNKIEYSNLDKILNVLKESQLNGRDYKIQELHKENVKDMLGKHRVFE</sequence>
<comment type="caution">
    <text evidence="5">The sequence shown here is derived from an EMBL/GenBank/DDBJ whole genome shotgun (WGS) entry which is preliminary data.</text>
</comment>
<dbReference type="PROSITE" id="PS51781">
    <property type="entry name" value="SH3B"/>
    <property type="match status" value="1"/>
</dbReference>
<keyword evidence="2" id="KW-0732">Signal</keyword>
<evidence type="ECO:0000259" key="4">
    <source>
        <dbReference type="PROSITE" id="PS51781"/>
    </source>
</evidence>
<dbReference type="RefSeq" id="WP_133943543.1">
    <property type="nucleotide sequence ID" value="NZ_SOEO01000001.1"/>
</dbReference>
<dbReference type="InterPro" id="IPR003646">
    <property type="entry name" value="SH3-like_bac-type"/>
</dbReference>
<evidence type="ECO:0000256" key="1">
    <source>
        <dbReference type="SAM" id="Phobius"/>
    </source>
</evidence>
<proteinExistence type="predicted"/>
<feature type="chain" id="PRO_5020277180" evidence="2">
    <location>
        <begin position="19"/>
        <end position="342"/>
    </location>
</feature>
<organism evidence="5 6">
    <name type="scientific">Epilithonimonas xixisoli</name>
    <dbReference type="NCBI Taxonomy" id="1476462"/>
    <lineage>
        <taxon>Bacteria</taxon>
        <taxon>Pseudomonadati</taxon>
        <taxon>Bacteroidota</taxon>
        <taxon>Flavobacteriia</taxon>
        <taxon>Flavobacteriales</taxon>
        <taxon>Weeksellaceae</taxon>
        <taxon>Chryseobacterium group</taxon>
        <taxon>Epilithonimonas</taxon>
    </lineage>
</organism>
<name>A0A4R8IJW7_9FLAO</name>
<keyword evidence="1" id="KW-0812">Transmembrane</keyword>
<reference evidence="5 6" key="1">
    <citation type="submission" date="2019-03" db="EMBL/GenBank/DDBJ databases">
        <title>Genomic Encyclopedia of Type Strains, Phase III (KMG-III): the genomes of soil and plant-associated and newly described type strains.</title>
        <authorList>
            <person name="Whitman W."/>
        </authorList>
    </citation>
    <scope>NUCLEOTIDE SEQUENCE [LARGE SCALE GENOMIC DNA]</scope>
    <source>
        <strain evidence="5 6">CGMCC 1.12802</strain>
    </source>
</reference>
<evidence type="ECO:0000256" key="2">
    <source>
        <dbReference type="SAM" id="SignalP"/>
    </source>
</evidence>
<evidence type="ECO:0000313" key="5">
    <source>
        <dbReference type="EMBL" id="TDX86909.1"/>
    </source>
</evidence>
<keyword evidence="1" id="KW-0472">Membrane</keyword>
<dbReference type="Gene3D" id="2.30.30.40">
    <property type="entry name" value="SH3 Domains"/>
    <property type="match status" value="1"/>
</dbReference>
<dbReference type="Pfam" id="PF08378">
    <property type="entry name" value="NERD"/>
    <property type="match status" value="1"/>
</dbReference>
<gene>
    <name evidence="5" type="ORF">B0I22_1070</name>
</gene>
<keyword evidence="1" id="KW-1133">Transmembrane helix</keyword>
<dbReference type="Proteomes" id="UP000295313">
    <property type="component" value="Unassembled WGS sequence"/>
</dbReference>
<evidence type="ECO:0000313" key="6">
    <source>
        <dbReference type="Proteomes" id="UP000295313"/>
    </source>
</evidence>
<protein>
    <submittedName>
        <fullName evidence="5">SH3 domain-containing protein</fullName>
    </submittedName>
</protein>
<feature type="signal peptide" evidence="2">
    <location>
        <begin position="1"/>
        <end position="18"/>
    </location>
</feature>
<dbReference type="SMART" id="SM00287">
    <property type="entry name" value="SH3b"/>
    <property type="match status" value="1"/>
</dbReference>
<dbReference type="InterPro" id="IPR011528">
    <property type="entry name" value="NERD"/>
</dbReference>
<feature type="domain" description="SH3b" evidence="4">
    <location>
        <begin position="26"/>
        <end position="89"/>
    </location>
</feature>
<dbReference type="OrthoDB" id="9813328at2"/>
<dbReference type="AlphaFoldDB" id="A0A4R8IJW7"/>
<dbReference type="Pfam" id="PF08239">
    <property type="entry name" value="SH3_3"/>
    <property type="match status" value="1"/>
</dbReference>
<feature type="domain" description="NERD" evidence="3">
    <location>
        <begin position="147"/>
        <end position="268"/>
    </location>
</feature>
<evidence type="ECO:0000259" key="3">
    <source>
        <dbReference type="PROSITE" id="PS50965"/>
    </source>
</evidence>
<dbReference type="EMBL" id="SOEO01000001">
    <property type="protein sequence ID" value="TDX86909.1"/>
    <property type="molecule type" value="Genomic_DNA"/>
</dbReference>